<dbReference type="PANTHER" id="PTHR24033:SF151">
    <property type="entry name" value="NOTCH 2"/>
    <property type="match status" value="1"/>
</dbReference>
<feature type="disulfide bond" evidence="2">
    <location>
        <begin position="89"/>
        <end position="106"/>
    </location>
</feature>
<dbReference type="PROSITE" id="PS00022">
    <property type="entry name" value="EGF_1"/>
    <property type="match status" value="4"/>
</dbReference>
<feature type="domain" description="EGF-like" evidence="3">
    <location>
        <begin position="120"/>
        <end position="157"/>
    </location>
</feature>
<dbReference type="InterPro" id="IPR051830">
    <property type="entry name" value="NOTCH_homolog"/>
</dbReference>
<feature type="non-terminal residue" evidence="4">
    <location>
        <position position="359"/>
    </location>
</feature>
<feature type="disulfide bond" evidence="2">
    <location>
        <begin position="241"/>
        <end position="251"/>
    </location>
</feature>
<dbReference type="EMBL" id="BTRK01000003">
    <property type="protein sequence ID" value="GMR41415.1"/>
    <property type="molecule type" value="Genomic_DNA"/>
</dbReference>
<accession>A0AAN4ZQP7</accession>
<protein>
    <recommendedName>
        <fullName evidence="3">EGF-like domain-containing protein</fullName>
    </recommendedName>
</protein>
<feature type="disulfide bond" evidence="2">
    <location>
        <begin position="222"/>
        <end position="231"/>
    </location>
</feature>
<dbReference type="Gene3D" id="2.10.25.10">
    <property type="entry name" value="Laminin"/>
    <property type="match status" value="4"/>
</dbReference>
<comment type="caution">
    <text evidence="2">Lacks conserved residue(s) required for the propagation of feature annotation.</text>
</comment>
<feature type="domain" description="EGF-like" evidence="3">
    <location>
        <begin position="237"/>
        <end position="272"/>
    </location>
</feature>
<dbReference type="SMART" id="SM00179">
    <property type="entry name" value="EGF_CA"/>
    <property type="match status" value="2"/>
</dbReference>
<feature type="disulfide bond" evidence="2">
    <location>
        <begin position="68"/>
        <end position="77"/>
    </location>
</feature>
<keyword evidence="1 2" id="KW-1015">Disulfide bond</keyword>
<evidence type="ECO:0000259" key="3">
    <source>
        <dbReference type="PROSITE" id="PS50026"/>
    </source>
</evidence>
<name>A0AAN4ZQP7_9BILA</name>
<feature type="non-terminal residue" evidence="4">
    <location>
        <position position="1"/>
    </location>
</feature>
<evidence type="ECO:0000256" key="2">
    <source>
        <dbReference type="PROSITE-ProRule" id="PRU00076"/>
    </source>
</evidence>
<keyword evidence="5" id="KW-1185">Reference proteome</keyword>
<sequence>PSEQALNLVGRSKTVRKTCTEDMSSCSFNRVDPCDNRCSSDSTCQLIDNDEFTESPESQKQAVGACVCNAGFEGEFCDRKDLDCSGKPCQNGAECVHQTNPDGFVCNCGTGYTSELCDIPLGLCSSTTCENGGTCFNLDPLSTFCLCQNGYTGERCERMLDLGCFNGGDQRSDGSCKCTLPWEGRYCTLLKNLMPNEVCGCSNGATCVYDQSNGKDHTSCTCPDNFVGEICDKQISLDSPCDGYCSNGGTCRVLNAMPICQCPLRFTGKQCTTDNTGKSYNIKISPSTQLLSVELNNLNTVFSVCLWIRATPKSSIEQPEMPIFEMNFGGDKLRVTTAKVIIRGKPIGQLKLLVQLWQQ</sequence>
<dbReference type="SUPFAM" id="SSF57196">
    <property type="entry name" value="EGF/Laminin"/>
    <property type="match status" value="4"/>
</dbReference>
<dbReference type="InterPro" id="IPR000742">
    <property type="entry name" value="EGF"/>
</dbReference>
<dbReference type="PROSITE" id="PS01186">
    <property type="entry name" value="EGF_2"/>
    <property type="match status" value="3"/>
</dbReference>
<dbReference type="SMART" id="SM00181">
    <property type="entry name" value="EGF"/>
    <property type="match status" value="5"/>
</dbReference>
<feature type="disulfide bond" evidence="2">
    <location>
        <begin position="262"/>
        <end position="271"/>
    </location>
</feature>
<evidence type="ECO:0000313" key="5">
    <source>
        <dbReference type="Proteomes" id="UP001328107"/>
    </source>
</evidence>
<evidence type="ECO:0000313" key="4">
    <source>
        <dbReference type="EMBL" id="GMR41415.1"/>
    </source>
</evidence>
<evidence type="ECO:0000256" key="1">
    <source>
        <dbReference type="ARBA" id="ARBA00023157"/>
    </source>
</evidence>
<feature type="domain" description="EGF-like" evidence="3">
    <location>
        <begin position="30"/>
        <end position="78"/>
    </location>
</feature>
<feature type="domain" description="EGF-like" evidence="3">
    <location>
        <begin position="80"/>
        <end position="118"/>
    </location>
</feature>
<gene>
    <name evidence="4" type="ORF">PMAYCL1PPCAC_11610</name>
</gene>
<dbReference type="GO" id="GO:0005509">
    <property type="term" value="F:calcium ion binding"/>
    <property type="evidence" value="ECO:0007669"/>
    <property type="project" value="InterPro"/>
</dbReference>
<dbReference type="Proteomes" id="UP001328107">
    <property type="component" value="Unassembled WGS sequence"/>
</dbReference>
<dbReference type="PROSITE" id="PS50026">
    <property type="entry name" value="EGF_3"/>
    <property type="match status" value="5"/>
</dbReference>
<comment type="caution">
    <text evidence="4">The sequence shown here is derived from an EMBL/GenBank/DDBJ whole genome shotgun (WGS) entry which is preliminary data.</text>
</comment>
<dbReference type="PANTHER" id="PTHR24033">
    <property type="entry name" value="EGF-LIKE DOMAIN-CONTAINING PROTEIN"/>
    <property type="match status" value="1"/>
</dbReference>
<feature type="disulfide bond" evidence="2">
    <location>
        <begin position="108"/>
        <end position="117"/>
    </location>
</feature>
<keyword evidence="2" id="KW-0245">EGF-like domain</keyword>
<dbReference type="Pfam" id="PF00008">
    <property type="entry name" value="EGF"/>
    <property type="match status" value="2"/>
</dbReference>
<dbReference type="AlphaFoldDB" id="A0AAN4ZQP7"/>
<feature type="domain" description="EGF-like" evidence="3">
    <location>
        <begin position="195"/>
        <end position="232"/>
    </location>
</feature>
<proteinExistence type="predicted"/>
<reference evidence="5" key="1">
    <citation type="submission" date="2022-10" db="EMBL/GenBank/DDBJ databases">
        <title>Genome assembly of Pristionchus species.</title>
        <authorList>
            <person name="Yoshida K."/>
            <person name="Sommer R.J."/>
        </authorList>
    </citation>
    <scope>NUCLEOTIDE SEQUENCE [LARGE SCALE GENOMIC DNA]</scope>
    <source>
        <strain evidence="5">RS5460</strain>
    </source>
</reference>
<dbReference type="InterPro" id="IPR001881">
    <property type="entry name" value="EGF-like_Ca-bd_dom"/>
</dbReference>
<feature type="disulfide bond" evidence="2">
    <location>
        <begin position="34"/>
        <end position="44"/>
    </location>
</feature>
<feature type="disulfide bond" evidence="2">
    <location>
        <begin position="147"/>
        <end position="156"/>
    </location>
</feature>
<organism evidence="4 5">
    <name type="scientific">Pristionchus mayeri</name>
    <dbReference type="NCBI Taxonomy" id="1317129"/>
    <lineage>
        <taxon>Eukaryota</taxon>
        <taxon>Metazoa</taxon>
        <taxon>Ecdysozoa</taxon>
        <taxon>Nematoda</taxon>
        <taxon>Chromadorea</taxon>
        <taxon>Rhabditida</taxon>
        <taxon>Rhabditina</taxon>
        <taxon>Diplogasteromorpha</taxon>
        <taxon>Diplogasteroidea</taxon>
        <taxon>Neodiplogasteridae</taxon>
        <taxon>Pristionchus</taxon>
    </lineage>
</organism>